<comment type="caution">
    <text evidence="2">The sequence shown here is derived from an EMBL/GenBank/DDBJ whole genome shotgun (WGS) entry which is preliminary data.</text>
</comment>
<dbReference type="Proteomes" id="UP000321103">
    <property type="component" value="Unassembled WGS sequence"/>
</dbReference>
<keyword evidence="1" id="KW-0812">Transmembrane</keyword>
<proteinExistence type="predicted"/>
<evidence type="ECO:0000313" key="2">
    <source>
        <dbReference type="EMBL" id="GEO97420.1"/>
    </source>
</evidence>
<reference evidence="2 3" key="1">
    <citation type="submission" date="2019-07" db="EMBL/GenBank/DDBJ databases">
        <title>Whole genome shotgun sequence of Kocuria turfanensis NBRC 107627.</title>
        <authorList>
            <person name="Hosoyama A."/>
            <person name="Uohara A."/>
            <person name="Ohji S."/>
            <person name="Ichikawa N."/>
        </authorList>
    </citation>
    <scope>NUCLEOTIDE SEQUENCE [LARGE SCALE GENOMIC DNA]</scope>
    <source>
        <strain evidence="2 3">NBRC 107627</strain>
    </source>
</reference>
<accession>A0A512II97</accession>
<keyword evidence="1" id="KW-0472">Membrane</keyword>
<sequence length="94" mass="10824">MLRVLIPYTLWWVRIWYRIFHGITHWFLRILPMPASLRHHLAGTVALVPYLLPVWLTAIGVGPPWPAYAIAAALTAPMLLLMHRVEVAHAGQRR</sequence>
<keyword evidence="3" id="KW-1185">Reference proteome</keyword>
<feature type="transmembrane region" description="Helical" evidence="1">
    <location>
        <begin position="6"/>
        <end position="28"/>
    </location>
</feature>
<evidence type="ECO:0000256" key="1">
    <source>
        <dbReference type="SAM" id="Phobius"/>
    </source>
</evidence>
<dbReference type="EMBL" id="BJZS01000126">
    <property type="protein sequence ID" value="GEO97420.1"/>
    <property type="molecule type" value="Genomic_DNA"/>
</dbReference>
<protein>
    <submittedName>
        <fullName evidence="2">Uncharacterized protein</fullName>
    </submittedName>
</protein>
<keyword evidence="1" id="KW-1133">Transmembrane helix</keyword>
<dbReference type="AlphaFoldDB" id="A0A512II97"/>
<feature type="transmembrane region" description="Helical" evidence="1">
    <location>
        <begin position="40"/>
        <end position="59"/>
    </location>
</feature>
<evidence type="ECO:0000313" key="3">
    <source>
        <dbReference type="Proteomes" id="UP000321103"/>
    </source>
</evidence>
<dbReference type="RefSeq" id="WP_062737418.1">
    <property type="nucleotide sequence ID" value="NZ_BJZS01000126.1"/>
</dbReference>
<dbReference type="STRING" id="388357.GCA_001580365_03778"/>
<feature type="transmembrane region" description="Helical" evidence="1">
    <location>
        <begin position="65"/>
        <end position="85"/>
    </location>
</feature>
<organism evidence="2 3">
    <name type="scientific">Kocuria turfanensis</name>
    <dbReference type="NCBI Taxonomy" id="388357"/>
    <lineage>
        <taxon>Bacteria</taxon>
        <taxon>Bacillati</taxon>
        <taxon>Actinomycetota</taxon>
        <taxon>Actinomycetes</taxon>
        <taxon>Micrococcales</taxon>
        <taxon>Micrococcaceae</taxon>
        <taxon>Kocuria</taxon>
    </lineage>
</organism>
<name>A0A512II97_9MICC</name>
<gene>
    <name evidence="2" type="ORF">KTU01_35430</name>
</gene>